<evidence type="ECO:0000313" key="1">
    <source>
        <dbReference type="EMBL" id="SDM45807.1"/>
    </source>
</evidence>
<keyword evidence="2" id="KW-1185">Reference proteome</keyword>
<proteinExistence type="predicted"/>
<accession>A0A1G9TDS8</accession>
<reference evidence="1 2" key="1">
    <citation type="submission" date="2016-10" db="EMBL/GenBank/DDBJ databases">
        <authorList>
            <person name="de Groot N.N."/>
        </authorList>
    </citation>
    <scope>NUCLEOTIDE SEQUENCE [LARGE SCALE GENOMIC DNA]</scope>
    <source>
        <strain evidence="2">EB21,IBRC-M 10013,KCTC 4048</strain>
    </source>
</reference>
<sequence>MSFERRHPNVRDILPPCLISDSDTKTEGLFIVDRLMGNHDVLNLWEGDAVRVGRVHREIETYLFVIAKRTYLDHVVCSSSGEISRDIILLSHCSTDGDLRKGIFNP</sequence>
<dbReference type="EMBL" id="FNIA01000002">
    <property type="protein sequence ID" value="SDM45807.1"/>
    <property type="molecule type" value="Genomic_DNA"/>
</dbReference>
<organism evidence="1 2">
    <name type="scientific">Haloarchaeobius iranensis</name>
    <dbReference type="NCBI Taxonomy" id="996166"/>
    <lineage>
        <taxon>Archaea</taxon>
        <taxon>Methanobacteriati</taxon>
        <taxon>Methanobacteriota</taxon>
        <taxon>Stenosarchaea group</taxon>
        <taxon>Halobacteria</taxon>
        <taxon>Halobacteriales</taxon>
        <taxon>Halorubellaceae</taxon>
        <taxon>Haloarchaeobius</taxon>
    </lineage>
</organism>
<gene>
    <name evidence="1" type="ORF">SAMN05192554_102290</name>
</gene>
<protein>
    <submittedName>
        <fullName evidence="1">Uncharacterized protein</fullName>
    </submittedName>
</protein>
<evidence type="ECO:0000313" key="2">
    <source>
        <dbReference type="Proteomes" id="UP000199370"/>
    </source>
</evidence>
<dbReference type="Proteomes" id="UP000199370">
    <property type="component" value="Unassembled WGS sequence"/>
</dbReference>
<dbReference type="AlphaFoldDB" id="A0A1G9TDS8"/>
<name>A0A1G9TDS8_9EURY</name>
<dbReference type="STRING" id="996166.SAMN05192554_102290"/>